<comment type="caution">
    <text evidence="2">The sequence shown here is derived from an EMBL/GenBank/DDBJ whole genome shotgun (WGS) entry which is preliminary data.</text>
</comment>
<reference evidence="2 3" key="1">
    <citation type="submission" date="2012-04" db="EMBL/GenBank/DDBJ databases">
        <authorList>
            <person name="Harkins D.M."/>
            <person name="Madupu R."/>
            <person name="Durkin A.S."/>
            <person name="Torralba M."/>
            <person name="Methe B."/>
            <person name="Sutton G.G."/>
            <person name="Nelson K.E."/>
        </authorList>
    </citation>
    <scope>NUCLEOTIDE SEQUENCE [LARGE SCALE GENOMIC DNA]</scope>
    <source>
        <strain evidence="2 3">HK411</strain>
    </source>
</reference>
<name>I2NJ23_9PAST</name>
<dbReference type="EMBL" id="AJMU01000049">
    <property type="protein sequence ID" value="EIG25834.1"/>
    <property type="molecule type" value="Genomic_DNA"/>
</dbReference>
<dbReference type="AlphaFoldDB" id="I2NJ23"/>
<dbReference type="RefSeq" id="WP_005708723.1">
    <property type="nucleotide sequence ID" value="NZ_AJMU01000049.1"/>
</dbReference>
<dbReference type="PATRIC" id="fig|1095743.3.peg.854"/>
<organism evidence="2 3">
    <name type="scientific">Haemophilus paraphrohaemolyticus HK411</name>
    <dbReference type="NCBI Taxonomy" id="1095743"/>
    <lineage>
        <taxon>Bacteria</taxon>
        <taxon>Pseudomonadati</taxon>
        <taxon>Pseudomonadota</taxon>
        <taxon>Gammaproteobacteria</taxon>
        <taxon>Pasteurellales</taxon>
        <taxon>Pasteurellaceae</taxon>
        <taxon>Haemophilus</taxon>
    </lineage>
</organism>
<evidence type="ECO:0000259" key="1">
    <source>
        <dbReference type="Pfam" id="PF13488"/>
    </source>
</evidence>
<proteinExistence type="predicted"/>
<dbReference type="Proteomes" id="UP000003345">
    <property type="component" value="Unassembled WGS sequence"/>
</dbReference>
<accession>I2NJ23</accession>
<feature type="domain" description="Glycine zipper" evidence="1">
    <location>
        <begin position="333"/>
        <end position="370"/>
    </location>
</feature>
<dbReference type="Pfam" id="PF13488">
    <property type="entry name" value="Gly-zipper_Omp"/>
    <property type="match status" value="1"/>
</dbReference>
<evidence type="ECO:0000313" key="2">
    <source>
        <dbReference type="EMBL" id="EIG25834.1"/>
    </source>
</evidence>
<dbReference type="OrthoDB" id="5690467at2"/>
<evidence type="ECO:0000313" key="3">
    <source>
        <dbReference type="Proteomes" id="UP000003345"/>
    </source>
</evidence>
<protein>
    <recommendedName>
        <fullName evidence="1">Glycine zipper domain-containing protein</fullName>
    </recommendedName>
</protein>
<dbReference type="InterPro" id="IPR039567">
    <property type="entry name" value="Gly-zipper"/>
</dbReference>
<gene>
    <name evidence="2" type="ORF">HMPREF1054_0005</name>
</gene>
<sequence length="427" mass="47317">MQDNYTTFQVEHIDQLFNNLKQDETQNALAEQAENALFTNDEAKKNTFQTINAFLDDYLINGRHQPIDQWLKFRFDQYPDIWENEQEKIETANTIINTIERLTVNQVELEKHLNKRKTIENFYQKKIDTLSEEYQLNSTELAQEVDNALSDANRNYFGFLTGQEISLPMEDEALNQKTIKRAKLNAQLNLMGWGLKSVGSRLVNSFLGKKNLSHGEELQKILRSAVDTAENKGVQIAVSGGVVVSAKKGWIKDAFAGLDKLEKVVGKAGSVLSRVQDLTLSVANGWDDIRLFDRVERGVLKAADVAAEKAKFVVAQTITNLEQKADLFLRKNGAKLGAKIGATVGSLAGPVGTAIGSAVGGFLGEKVGGLVSDKVVKPVAETAKKVADKVIDTVKDTVKTAISKGKELAQNTWNAVKESKWNPCNWF</sequence>